<evidence type="ECO:0000256" key="3">
    <source>
        <dbReference type="PROSITE-ProRule" id="PRU00339"/>
    </source>
</evidence>
<evidence type="ECO:0000256" key="2">
    <source>
        <dbReference type="ARBA" id="ARBA00022803"/>
    </source>
</evidence>
<feature type="compositionally biased region" description="Low complexity" evidence="4">
    <location>
        <begin position="173"/>
        <end position="200"/>
    </location>
</feature>
<dbReference type="Proteomes" id="UP000244956">
    <property type="component" value="Unassembled WGS sequence"/>
</dbReference>
<dbReference type="EMBL" id="QEWP01000002">
    <property type="protein sequence ID" value="PWE00755.1"/>
    <property type="molecule type" value="Genomic_DNA"/>
</dbReference>
<dbReference type="PANTHER" id="PTHR44943">
    <property type="entry name" value="CELLULOSE SYNTHASE OPERON PROTEIN C"/>
    <property type="match status" value="1"/>
</dbReference>
<dbReference type="Gene3D" id="1.25.40.10">
    <property type="entry name" value="Tetratricopeptide repeat domain"/>
    <property type="match status" value="1"/>
</dbReference>
<feature type="region of interest" description="Disordered" evidence="4">
    <location>
        <begin position="145"/>
        <end position="216"/>
    </location>
</feature>
<evidence type="ECO:0000313" key="5">
    <source>
        <dbReference type="EMBL" id="PWE00755.1"/>
    </source>
</evidence>
<comment type="caution">
    <text evidence="5">The sequence shown here is derived from an EMBL/GenBank/DDBJ whole genome shotgun (WGS) entry which is preliminary data.</text>
</comment>
<dbReference type="Pfam" id="PF13414">
    <property type="entry name" value="TPR_11"/>
    <property type="match status" value="1"/>
</dbReference>
<dbReference type="SUPFAM" id="SSF48452">
    <property type="entry name" value="TPR-like"/>
    <property type="match status" value="1"/>
</dbReference>
<keyword evidence="6" id="KW-1185">Reference proteome</keyword>
<evidence type="ECO:0000256" key="4">
    <source>
        <dbReference type="SAM" id="MobiDB-lite"/>
    </source>
</evidence>
<dbReference type="PANTHER" id="PTHR44943:SF8">
    <property type="entry name" value="TPR REPEAT-CONTAINING PROTEIN MJ0263"/>
    <property type="match status" value="1"/>
</dbReference>
<evidence type="ECO:0000256" key="1">
    <source>
        <dbReference type="ARBA" id="ARBA00022737"/>
    </source>
</evidence>
<name>A0A2U2BCF6_9BACT</name>
<evidence type="ECO:0000313" key="6">
    <source>
        <dbReference type="Proteomes" id="UP000244956"/>
    </source>
</evidence>
<sequence length="240" mass="28838">MQLKYIILVFLMILGFTVTISAQSERRFIREGNDYFENEKYVESEVEFRKALEKTPESFEGRFNLGDALFKQEKVDEAIEQFQALSNSTKDNKQLSDIYHNIGNGFFAKKELEKSIEAYKEALRNDPTDDETRYNLIVAQKMLENQKQNQEQNKDKNKDQEQEQEKKEKEQQKQNQQQQQQNQQQQEQQQQQQRHQQQEQGISKENAERILQSLDQDEKKLQEKLRKAKQQQQRQIEKNW</sequence>
<dbReference type="SMART" id="SM00028">
    <property type="entry name" value="TPR"/>
    <property type="match status" value="3"/>
</dbReference>
<gene>
    <name evidence="5" type="ORF">DDZ16_03950</name>
</gene>
<organism evidence="5 6">
    <name type="scientific">Marinilabilia rubra</name>
    <dbReference type="NCBI Taxonomy" id="2162893"/>
    <lineage>
        <taxon>Bacteria</taxon>
        <taxon>Pseudomonadati</taxon>
        <taxon>Bacteroidota</taxon>
        <taxon>Bacteroidia</taxon>
        <taxon>Marinilabiliales</taxon>
        <taxon>Marinilabiliaceae</taxon>
        <taxon>Marinilabilia</taxon>
    </lineage>
</organism>
<dbReference type="AlphaFoldDB" id="A0A2U2BCF6"/>
<dbReference type="InterPro" id="IPR011990">
    <property type="entry name" value="TPR-like_helical_dom_sf"/>
</dbReference>
<feature type="region of interest" description="Disordered" evidence="4">
    <location>
        <begin position="221"/>
        <end position="240"/>
    </location>
</feature>
<keyword evidence="2 3" id="KW-0802">TPR repeat</keyword>
<dbReference type="InterPro" id="IPR051685">
    <property type="entry name" value="Ycf3/AcsC/BcsC/TPR_MFPF"/>
</dbReference>
<protein>
    <submittedName>
        <fullName evidence="5">Aerotolerance regulator BatC</fullName>
    </submittedName>
</protein>
<dbReference type="Pfam" id="PF13432">
    <property type="entry name" value="TPR_16"/>
    <property type="match status" value="1"/>
</dbReference>
<reference evidence="5 6" key="1">
    <citation type="submission" date="2018-05" db="EMBL/GenBank/DDBJ databases">
        <title>Marinilabilia rubrum sp. nov., isolated from saltern sediment.</title>
        <authorList>
            <person name="Zhang R."/>
        </authorList>
    </citation>
    <scope>NUCLEOTIDE SEQUENCE [LARGE SCALE GENOMIC DNA]</scope>
    <source>
        <strain evidence="5 6">WTE16</strain>
    </source>
</reference>
<dbReference type="RefSeq" id="WP_109263126.1">
    <property type="nucleotide sequence ID" value="NZ_QEWP01000002.1"/>
</dbReference>
<accession>A0A2U2BCF6</accession>
<feature type="repeat" description="TPR" evidence="3">
    <location>
        <begin position="96"/>
        <end position="129"/>
    </location>
</feature>
<keyword evidence="1" id="KW-0677">Repeat</keyword>
<dbReference type="InterPro" id="IPR019734">
    <property type="entry name" value="TPR_rpt"/>
</dbReference>
<dbReference type="PROSITE" id="PS50005">
    <property type="entry name" value="TPR"/>
    <property type="match status" value="1"/>
</dbReference>
<dbReference type="OrthoDB" id="1525165at2"/>
<feature type="compositionally biased region" description="Basic and acidic residues" evidence="4">
    <location>
        <begin position="152"/>
        <end position="172"/>
    </location>
</feature>
<proteinExistence type="predicted"/>